<dbReference type="AlphaFoldDB" id="A0A9P5YDJ2"/>
<evidence type="ECO:0000313" key="2">
    <source>
        <dbReference type="Proteomes" id="UP000807353"/>
    </source>
</evidence>
<evidence type="ECO:0000313" key="1">
    <source>
        <dbReference type="EMBL" id="KAF9466679.1"/>
    </source>
</evidence>
<dbReference type="EMBL" id="MU150240">
    <property type="protein sequence ID" value="KAF9466679.1"/>
    <property type="molecule type" value="Genomic_DNA"/>
</dbReference>
<proteinExistence type="predicted"/>
<accession>A0A9P5YDJ2</accession>
<dbReference type="SUPFAM" id="SSF52047">
    <property type="entry name" value="RNI-like"/>
    <property type="match status" value="1"/>
</dbReference>
<dbReference type="Proteomes" id="UP000807353">
    <property type="component" value="Unassembled WGS sequence"/>
</dbReference>
<name>A0A9P5YDJ2_9AGAR</name>
<protein>
    <recommendedName>
        <fullName evidence="3">F-box domain-containing protein</fullName>
    </recommendedName>
</protein>
<organism evidence="1 2">
    <name type="scientific">Collybia nuda</name>
    <dbReference type="NCBI Taxonomy" id="64659"/>
    <lineage>
        <taxon>Eukaryota</taxon>
        <taxon>Fungi</taxon>
        <taxon>Dikarya</taxon>
        <taxon>Basidiomycota</taxon>
        <taxon>Agaricomycotina</taxon>
        <taxon>Agaricomycetes</taxon>
        <taxon>Agaricomycetidae</taxon>
        <taxon>Agaricales</taxon>
        <taxon>Tricholomatineae</taxon>
        <taxon>Clitocybaceae</taxon>
        <taxon>Collybia</taxon>
    </lineage>
</organism>
<keyword evidence="2" id="KW-1185">Reference proteome</keyword>
<reference evidence="1" key="1">
    <citation type="submission" date="2020-11" db="EMBL/GenBank/DDBJ databases">
        <authorList>
            <consortium name="DOE Joint Genome Institute"/>
            <person name="Ahrendt S."/>
            <person name="Riley R."/>
            <person name="Andreopoulos W."/>
            <person name="Labutti K."/>
            <person name="Pangilinan J."/>
            <person name="Ruiz-Duenas F.J."/>
            <person name="Barrasa J.M."/>
            <person name="Sanchez-Garcia M."/>
            <person name="Camarero S."/>
            <person name="Miyauchi S."/>
            <person name="Serrano A."/>
            <person name="Linde D."/>
            <person name="Babiker R."/>
            <person name="Drula E."/>
            <person name="Ayuso-Fernandez I."/>
            <person name="Pacheco R."/>
            <person name="Padilla G."/>
            <person name="Ferreira P."/>
            <person name="Barriuso J."/>
            <person name="Kellner H."/>
            <person name="Castanera R."/>
            <person name="Alfaro M."/>
            <person name="Ramirez L."/>
            <person name="Pisabarro A.G."/>
            <person name="Kuo A."/>
            <person name="Tritt A."/>
            <person name="Lipzen A."/>
            <person name="He G."/>
            <person name="Yan M."/>
            <person name="Ng V."/>
            <person name="Cullen D."/>
            <person name="Martin F."/>
            <person name="Rosso M.-N."/>
            <person name="Henrissat B."/>
            <person name="Hibbett D."/>
            <person name="Martinez A.T."/>
            <person name="Grigoriev I.V."/>
        </authorList>
    </citation>
    <scope>NUCLEOTIDE SEQUENCE</scope>
    <source>
        <strain evidence="1">CBS 247.69</strain>
    </source>
</reference>
<evidence type="ECO:0008006" key="3">
    <source>
        <dbReference type="Google" id="ProtNLM"/>
    </source>
</evidence>
<dbReference type="OrthoDB" id="3256525at2759"/>
<gene>
    <name evidence="1" type="ORF">BDZ94DRAFT_1250494</name>
</gene>
<comment type="caution">
    <text evidence="1">The sequence shown here is derived from an EMBL/GenBank/DDBJ whole genome shotgun (WGS) entry which is preliminary data.</text>
</comment>
<sequence length="398" mass="45427">MSPQLPLTKRPQETSKLVPAAPDELWRAIFRFATITTKSSPLYDVDFSPFRESWLDRHSFDDSLKVKKSIVLVCRHWKALGVEFLYEHMEVHTLSKLLRKGEENDRSVGRFVRRLVLPYRPFEYEGGGSSRFTEILKWCPKVEILVQPAWLGGSEDNTGFWRDDPRVDFTLALTSLLTNVKRIDWCTVGNETFHDIHCHRLAGVLRATTNLRYLSLRYKVDPFPGPSSITLPSLLTLRLHGEIGIYGLNMPNLAHIIVNNIGVASDYCAFKRVGPSLRVIQLAGYGDGYQFDVLRLAPSLRELCCSVRRETLVMLGCLHESIHTVRLYCVANPDAPAIAGFRKKSVVLYHKTALPSLERVILHGDWSSFSKHPEFRLFRMRVLDRGCILEYASGRLVD</sequence>